<evidence type="ECO:0000313" key="2">
    <source>
        <dbReference type="EMBL" id="KAJ3642075.1"/>
    </source>
</evidence>
<gene>
    <name evidence="2" type="ORF">Zmor_024893</name>
</gene>
<keyword evidence="1" id="KW-0812">Transmembrane</keyword>
<keyword evidence="3" id="KW-1185">Reference proteome</keyword>
<proteinExistence type="predicted"/>
<keyword evidence="1" id="KW-0472">Membrane</keyword>
<comment type="caution">
    <text evidence="2">The sequence shown here is derived from an EMBL/GenBank/DDBJ whole genome shotgun (WGS) entry which is preliminary data.</text>
</comment>
<reference evidence="2" key="1">
    <citation type="journal article" date="2023" name="G3 (Bethesda)">
        <title>Whole genome assemblies of Zophobas morio and Tenebrio molitor.</title>
        <authorList>
            <person name="Kaur S."/>
            <person name="Stinson S.A."/>
            <person name="diCenzo G.C."/>
        </authorList>
    </citation>
    <scope>NUCLEOTIDE SEQUENCE</scope>
    <source>
        <strain evidence="2">QUZm001</strain>
    </source>
</reference>
<protein>
    <submittedName>
        <fullName evidence="2">Uncharacterized protein</fullName>
    </submittedName>
</protein>
<dbReference type="AlphaFoldDB" id="A0AA38HQD6"/>
<feature type="transmembrane region" description="Helical" evidence="1">
    <location>
        <begin position="12"/>
        <end position="30"/>
    </location>
</feature>
<feature type="transmembrane region" description="Helical" evidence="1">
    <location>
        <begin position="77"/>
        <end position="98"/>
    </location>
</feature>
<dbReference type="EMBL" id="JALNTZ010000008">
    <property type="protein sequence ID" value="KAJ3642075.1"/>
    <property type="molecule type" value="Genomic_DNA"/>
</dbReference>
<sequence length="114" mass="12607">MIRSTSLQHDAIGVFFSSLFAFLLLLPLLISKLTLNTIPRAAAATVGVFAPRASGTRKDGDHGMLLLPERQLKKKHFFIHVFVSMLLLMDSVKPFLLLPTVSCGSTRRVRSRDG</sequence>
<keyword evidence="1" id="KW-1133">Transmembrane helix</keyword>
<organism evidence="2 3">
    <name type="scientific">Zophobas morio</name>
    <dbReference type="NCBI Taxonomy" id="2755281"/>
    <lineage>
        <taxon>Eukaryota</taxon>
        <taxon>Metazoa</taxon>
        <taxon>Ecdysozoa</taxon>
        <taxon>Arthropoda</taxon>
        <taxon>Hexapoda</taxon>
        <taxon>Insecta</taxon>
        <taxon>Pterygota</taxon>
        <taxon>Neoptera</taxon>
        <taxon>Endopterygota</taxon>
        <taxon>Coleoptera</taxon>
        <taxon>Polyphaga</taxon>
        <taxon>Cucujiformia</taxon>
        <taxon>Tenebrionidae</taxon>
        <taxon>Zophobas</taxon>
    </lineage>
</organism>
<evidence type="ECO:0000313" key="3">
    <source>
        <dbReference type="Proteomes" id="UP001168821"/>
    </source>
</evidence>
<name>A0AA38HQD6_9CUCU</name>
<dbReference type="Proteomes" id="UP001168821">
    <property type="component" value="Unassembled WGS sequence"/>
</dbReference>
<evidence type="ECO:0000256" key="1">
    <source>
        <dbReference type="SAM" id="Phobius"/>
    </source>
</evidence>
<accession>A0AA38HQD6</accession>